<dbReference type="RefSeq" id="XP_001210757.1">
    <property type="nucleotide sequence ID" value="XM_001210757.1"/>
</dbReference>
<reference evidence="2" key="1">
    <citation type="submission" date="2005-09" db="EMBL/GenBank/DDBJ databases">
        <title>Annotation of the Aspergillus terreus NIH2624 genome.</title>
        <authorList>
            <person name="Birren B.W."/>
            <person name="Lander E.S."/>
            <person name="Galagan J.E."/>
            <person name="Nusbaum C."/>
            <person name="Devon K."/>
            <person name="Henn M."/>
            <person name="Ma L.-J."/>
            <person name="Jaffe D.B."/>
            <person name="Butler J."/>
            <person name="Alvarez P."/>
            <person name="Gnerre S."/>
            <person name="Grabherr M."/>
            <person name="Kleber M."/>
            <person name="Mauceli E.W."/>
            <person name="Brockman W."/>
            <person name="Rounsley S."/>
            <person name="Young S.K."/>
            <person name="LaButti K."/>
            <person name="Pushparaj V."/>
            <person name="DeCaprio D."/>
            <person name="Crawford M."/>
            <person name="Koehrsen M."/>
            <person name="Engels R."/>
            <person name="Montgomery P."/>
            <person name="Pearson M."/>
            <person name="Howarth C."/>
            <person name="Larson L."/>
            <person name="Luoma S."/>
            <person name="White J."/>
            <person name="Alvarado L."/>
            <person name="Kodira C.D."/>
            <person name="Zeng Q."/>
            <person name="Oleary S."/>
            <person name="Yandava C."/>
            <person name="Denning D.W."/>
            <person name="Nierman W.C."/>
            <person name="Milne T."/>
            <person name="Madden K."/>
        </authorList>
    </citation>
    <scope>NUCLEOTIDE SEQUENCE [LARGE SCALE GENOMIC DNA]</scope>
    <source>
        <strain evidence="2">NIH 2624 / FGSC A1156</strain>
    </source>
</reference>
<dbReference type="EMBL" id="CH476594">
    <property type="protein sequence ID" value="EAU39317.1"/>
    <property type="molecule type" value="Genomic_DNA"/>
</dbReference>
<organism evidence="1 2">
    <name type="scientific">Aspergillus terreus (strain NIH 2624 / FGSC A1156)</name>
    <dbReference type="NCBI Taxonomy" id="341663"/>
    <lineage>
        <taxon>Eukaryota</taxon>
        <taxon>Fungi</taxon>
        <taxon>Dikarya</taxon>
        <taxon>Ascomycota</taxon>
        <taxon>Pezizomycotina</taxon>
        <taxon>Eurotiomycetes</taxon>
        <taxon>Eurotiomycetidae</taxon>
        <taxon>Eurotiales</taxon>
        <taxon>Aspergillaceae</taxon>
        <taxon>Aspergillus</taxon>
        <taxon>Aspergillus subgen. Circumdati</taxon>
    </lineage>
</organism>
<dbReference type="eggNOG" id="ENOG502T57X">
    <property type="taxonomic scope" value="Eukaryota"/>
</dbReference>
<dbReference type="GeneID" id="4355426"/>
<gene>
    <name evidence="1" type="ORF">ATEG_00671</name>
</gene>
<accession>Q0D063</accession>
<dbReference type="VEuPathDB" id="FungiDB:ATEG_00671"/>
<evidence type="ECO:0000313" key="2">
    <source>
        <dbReference type="Proteomes" id="UP000007963"/>
    </source>
</evidence>
<evidence type="ECO:0000313" key="1">
    <source>
        <dbReference type="EMBL" id="EAU39317.1"/>
    </source>
</evidence>
<protein>
    <submittedName>
        <fullName evidence="1">Uncharacterized protein</fullName>
    </submittedName>
</protein>
<dbReference type="Proteomes" id="UP000007963">
    <property type="component" value="Unassembled WGS sequence"/>
</dbReference>
<dbReference type="OrthoDB" id="4398414at2759"/>
<dbReference type="OMA" id="IQHTDAV"/>
<sequence length="237" mass="26463">MGNVTIYGPEELNSQVANYFLSCLNSTGTDYRLYVEDFGTTIALPPTNRTIDFEGEDQGLFECIVKVNLQMEVAAESTLYDQGESQTVRPSSLVTYEWLSEHGGLGKKPVGSRPPKTMGASFTADARSIIPRQSLVYWAYPASDTGCENSDLIASYAHHCHNSASAYKSIQFEISARHEYLKVEMWPHHQLSPAMSISYLVGDEVDHSIEIYLPCFPFVGSYRPTVDTYHVCRFGAF</sequence>
<name>Q0D063_ASPTN</name>
<proteinExistence type="predicted"/>
<dbReference type="HOGENOM" id="CLU_1170451_0_0_1"/>
<dbReference type="AlphaFoldDB" id="Q0D063"/>